<reference evidence="1" key="1">
    <citation type="submission" date="2023-03" db="EMBL/GenBank/DDBJ databases">
        <title>Massive genome expansion in bonnet fungi (Mycena s.s.) driven by repeated elements and novel gene families across ecological guilds.</title>
        <authorList>
            <consortium name="Lawrence Berkeley National Laboratory"/>
            <person name="Harder C.B."/>
            <person name="Miyauchi S."/>
            <person name="Viragh M."/>
            <person name="Kuo A."/>
            <person name="Thoen E."/>
            <person name="Andreopoulos B."/>
            <person name="Lu D."/>
            <person name="Skrede I."/>
            <person name="Drula E."/>
            <person name="Henrissat B."/>
            <person name="Morin E."/>
            <person name="Kohler A."/>
            <person name="Barry K."/>
            <person name="LaButti K."/>
            <person name="Morin E."/>
            <person name="Salamov A."/>
            <person name="Lipzen A."/>
            <person name="Mereny Z."/>
            <person name="Hegedus B."/>
            <person name="Baldrian P."/>
            <person name="Stursova M."/>
            <person name="Weitz H."/>
            <person name="Taylor A."/>
            <person name="Grigoriev I.V."/>
            <person name="Nagy L.G."/>
            <person name="Martin F."/>
            <person name="Kauserud H."/>
        </authorList>
    </citation>
    <scope>NUCLEOTIDE SEQUENCE</scope>
    <source>
        <strain evidence="1">CBHHK002</strain>
    </source>
</reference>
<dbReference type="PANTHER" id="PTHR35569:SF1">
    <property type="entry name" value="CYANAMIDE HYDRATASE DDI2-RELATED"/>
    <property type="match status" value="1"/>
</dbReference>
<keyword evidence="2" id="KW-1185">Reference proteome</keyword>
<accession>A0AAD7EGA1</accession>
<dbReference type="Proteomes" id="UP001218218">
    <property type="component" value="Unassembled WGS sequence"/>
</dbReference>
<name>A0AAD7EGA1_9AGAR</name>
<gene>
    <name evidence="1" type="ORF">DFH08DRAFT_819402</name>
</gene>
<dbReference type="PANTHER" id="PTHR35569">
    <property type="entry name" value="CYANAMIDE HYDRATASE DDI2-RELATED"/>
    <property type="match status" value="1"/>
</dbReference>
<dbReference type="EMBL" id="JARIHO010000055">
    <property type="protein sequence ID" value="KAJ7318955.1"/>
    <property type="molecule type" value="Genomic_DNA"/>
</dbReference>
<dbReference type="AlphaFoldDB" id="A0AAD7EGA1"/>
<evidence type="ECO:0000313" key="2">
    <source>
        <dbReference type="Proteomes" id="UP001218218"/>
    </source>
</evidence>
<comment type="caution">
    <text evidence="1">The sequence shown here is derived from an EMBL/GenBank/DDBJ whole genome shotgun (WGS) entry which is preliminary data.</text>
</comment>
<sequence length="279" mass="30608">MTFPSAFDAFVPSNGPEFLAASTIQPTYVPFTTLSAVPIDTAAHAASFAYAKKLSPPGVFLHVVRCFYFALALLYTGFPSGTPGVPQIGFEELSMRLYHTTLLHDLGWSNSTEVLNHPAHAMTFELHGGFMAYEHLHTAAPDLDADQVGDIVQSIVLHTLQWSSGNSSATQILMSVSALFDIGGYNGTGIAGLDYKRLWHPKTIEEIEKAYPRGEFYHQALAAVDREFTQKPNCLASHFPGGLEGFTNEFRVGPIVPEDSRARNVRGLKALQFRDSEQE</sequence>
<protein>
    <recommendedName>
        <fullName evidence="3">HD domain-containing protein</fullName>
    </recommendedName>
</protein>
<proteinExistence type="predicted"/>
<evidence type="ECO:0008006" key="3">
    <source>
        <dbReference type="Google" id="ProtNLM"/>
    </source>
</evidence>
<evidence type="ECO:0000313" key="1">
    <source>
        <dbReference type="EMBL" id="KAJ7318955.1"/>
    </source>
</evidence>
<organism evidence="1 2">
    <name type="scientific">Mycena albidolilacea</name>
    <dbReference type="NCBI Taxonomy" id="1033008"/>
    <lineage>
        <taxon>Eukaryota</taxon>
        <taxon>Fungi</taxon>
        <taxon>Dikarya</taxon>
        <taxon>Basidiomycota</taxon>
        <taxon>Agaricomycotina</taxon>
        <taxon>Agaricomycetes</taxon>
        <taxon>Agaricomycetidae</taxon>
        <taxon>Agaricales</taxon>
        <taxon>Marasmiineae</taxon>
        <taxon>Mycenaceae</taxon>
        <taxon>Mycena</taxon>
    </lineage>
</organism>